<evidence type="ECO:0000313" key="1">
    <source>
        <dbReference type="EMBL" id="KAH0568291.1"/>
    </source>
</evidence>
<evidence type="ECO:0000313" key="2">
    <source>
        <dbReference type="Proteomes" id="UP000826195"/>
    </source>
</evidence>
<protein>
    <submittedName>
        <fullName evidence="1">Uncharacterized protein</fullName>
    </submittedName>
</protein>
<keyword evidence="2" id="KW-1185">Reference proteome</keyword>
<gene>
    <name evidence="1" type="ORF">KQX54_020128</name>
</gene>
<sequence>MSMRVFFEVCKYASKDEYSKLGVNSVPLVNVSAVEGGAVELPCDITPIGYDALHMVMWFKGHAGGTPLYT</sequence>
<organism evidence="1 2">
    <name type="scientific">Cotesia glomerata</name>
    <name type="common">Lepidopteran parasitic wasp</name>
    <name type="synonym">Apanteles glomeratus</name>
    <dbReference type="NCBI Taxonomy" id="32391"/>
    <lineage>
        <taxon>Eukaryota</taxon>
        <taxon>Metazoa</taxon>
        <taxon>Ecdysozoa</taxon>
        <taxon>Arthropoda</taxon>
        <taxon>Hexapoda</taxon>
        <taxon>Insecta</taxon>
        <taxon>Pterygota</taxon>
        <taxon>Neoptera</taxon>
        <taxon>Endopterygota</taxon>
        <taxon>Hymenoptera</taxon>
        <taxon>Apocrita</taxon>
        <taxon>Ichneumonoidea</taxon>
        <taxon>Braconidae</taxon>
        <taxon>Microgastrinae</taxon>
        <taxon>Cotesia</taxon>
    </lineage>
</organism>
<dbReference type="EMBL" id="JAHXZJ010000001">
    <property type="protein sequence ID" value="KAH0568291.1"/>
    <property type="molecule type" value="Genomic_DNA"/>
</dbReference>
<dbReference type="InterPro" id="IPR036179">
    <property type="entry name" value="Ig-like_dom_sf"/>
</dbReference>
<proteinExistence type="predicted"/>
<name>A0AAV7J665_COTGL</name>
<dbReference type="InterPro" id="IPR013783">
    <property type="entry name" value="Ig-like_fold"/>
</dbReference>
<reference evidence="1 2" key="1">
    <citation type="journal article" date="2021" name="J. Hered.">
        <title>A chromosome-level genome assembly of the parasitoid wasp, Cotesia glomerata (Hymenoptera: Braconidae).</title>
        <authorList>
            <person name="Pinto B.J."/>
            <person name="Weis J.J."/>
            <person name="Gamble T."/>
            <person name="Ode P.J."/>
            <person name="Paul R."/>
            <person name="Zaspel J.M."/>
        </authorList>
    </citation>
    <scope>NUCLEOTIDE SEQUENCE [LARGE SCALE GENOMIC DNA]</scope>
    <source>
        <strain evidence="1">CgM1</strain>
    </source>
</reference>
<comment type="caution">
    <text evidence="1">The sequence shown here is derived from an EMBL/GenBank/DDBJ whole genome shotgun (WGS) entry which is preliminary data.</text>
</comment>
<accession>A0AAV7J665</accession>
<dbReference type="SUPFAM" id="SSF48726">
    <property type="entry name" value="Immunoglobulin"/>
    <property type="match status" value="1"/>
</dbReference>
<dbReference type="AlphaFoldDB" id="A0AAV7J665"/>
<dbReference type="Gene3D" id="2.60.40.10">
    <property type="entry name" value="Immunoglobulins"/>
    <property type="match status" value="1"/>
</dbReference>
<dbReference type="Proteomes" id="UP000826195">
    <property type="component" value="Unassembled WGS sequence"/>
</dbReference>